<reference evidence="1" key="1">
    <citation type="submission" date="2021-10" db="EMBL/GenBank/DDBJ databases">
        <title>Anaerobic single-cell dispensing facilitates the cultivation of human gut bacteria.</title>
        <authorList>
            <person name="Afrizal A."/>
        </authorList>
    </citation>
    <scope>NUCLEOTIDE SEQUENCE</scope>
    <source>
        <strain evidence="1">CLA-AA-H274</strain>
    </source>
</reference>
<name>A0AAE3DMA4_9FIRM</name>
<gene>
    <name evidence="1" type="ORF">LKD32_13185</name>
</gene>
<accession>A0AAE3DMA4</accession>
<protein>
    <recommendedName>
        <fullName evidence="3">Transposase</fullName>
    </recommendedName>
</protein>
<sequence>MAEIEIGVMSRQALAKPFPDLESFEKQVRNWTIKRNARCVKINWQFTTADARIKLAKLYPTVL</sequence>
<organism evidence="1 2">
    <name type="scientific">Brotaphodocola catenula</name>
    <dbReference type="NCBI Taxonomy" id="2885361"/>
    <lineage>
        <taxon>Bacteria</taxon>
        <taxon>Bacillati</taxon>
        <taxon>Bacillota</taxon>
        <taxon>Clostridia</taxon>
        <taxon>Lachnospirales</taxon>
        <taxon>Lachnospiraceae</taxon>
        <taxon>Brotaphodocola</taxon>
    </lineage>
</organism>
<dbReference type="AlphaFoldDB" id="A0AAE3DMA4"/>
<evidence type="ECO:0008006" key="3">
    <source>
        <dbReference type="Google" id="ProtNLM"/>
    </source>
</evidence>
<comment type="caution">
    <text evidence="1">The sequence shown here is derived from an EMBL/GenBank/DDBJ whole genome shotgun (WGS) entry which is preliminary data.</text>
</comment>
<dbReference type="Proteomes" id="UP001198962">
    <property type="component" value="Unassembled WGS sequence"/>
</dbReference>
<proteinExistence type="predicted"/>
<dbReference type="EMBL" id="JAJEPU010000054">
    <property type="protein sequence ID" value="MCC2165811.1"/>
    <property type="molecule type" value="Genomic_DNA"/>
</dbReference>
<keyword evidence="2" id="KW-1185">Reference proteome</keyword>
<evidence type="ECO:0000313" key="1">
    <source>
        <dbReference type="EMBL" id="MCC2165811.1"/>
    </source>
</evidence>
<evidence type="ECO:0000313" key="2">
    <source>
        <dbReference type="Proteomes" id="UP001198962"/>
    </source>
</evidence>
<dbReference type="RefSeq" id="WP_308452017.1">
    <property type="nucleotide sequence ID" value="NZ_JAJEPU010000054.1"/>
</dbReference>